<dbReference type="InterPro" id="IPR036634">
    <property type="entry name" value="PRD_sf"/>
</dbReference>
<dbReference type="PANTHER" id="PTHR30185">
    <property type="entry name" value="CRYPTIC BETA-GLUCOSIDE BGL OPERON ANTITERMINATOR"/>
    <property type="match status" value="1"/>
</dbReference>
<dbReference type="PANTHER" id="PTHR30185:SF13">
    <property type="entry name" value="LICABCH OPERON REGULATOR-RELATED"/>
    <property type="match status" value="1"/>
</dbReference>
<dbReference type="InterPro" id="IPR050661">
    <property type="entry name" value="BglG_antiterminators"/>
</dbReference>
<organism evidence="3 4">
    <name type="scientific">Massilimicrobiota timonensis</name>
    <dbReference type="NCBI Taxonomy" id="1776392"/>
    <lineage>
        <taxon>Bacteria</taxon>
        <taxon>Bacillati</taxon>
        <taxon>Bacillota</taxon>
        <taxon>Erysipelotrichia</taxon>
        <taxon>Erysipelotrichales</taxon>
        <taxon>Erysipelotrichaceae</taxon>
        <taxon>Massilimicrobiota</taxon>
    </lineage>
</organism>
<keyword evidence="1" id="KW-0677">Repeat</keyword>
<dbReference type="InterPro" id="IPR011608">
    <property type="entry name" value="PRD"/>
</dbReference>
<keyword evidence="4" id="KW-1185">Reference proteome</keyword>
<dbReference type="OrthoDB" id="3175596at2"/>
<evidence type="ECO:0000256" key="1">
    <source>
        <dbReference type="ARBA" id="ARBA00022737"/>
    </source>
</evidence>
<comment type="caution">
    <text evidence="3">The sequence shown here is derived from an EMBL/GenBank/DDBJ whole genome shotgun (WGS) entry which is preliminary data.</text>
</comment>
<evidence type="ECO:0000313" key="4">
    <source>
        <dbReference type="Proteomes" id="UP000195305"/>
    </source>
</evidence>
<dbReference type="RefSeq" id="WP_087359943.1">
    <property type="nucleotide sequence ID" value="NZ_NFLJ01000048.1"/>
</dbReference>
<evidence type="ECO:0000259" key="2">
    <source>
        <dbReference type="PROSITE" id="PS51372"/>
    </source>
</evidence>
<name>A0A1Y4SPY3_9FIRM</name>
<dbReference type="EMBL" id="NFLJ01000048">
    <property type="protein sequence ID" value="OUQ31956.1"/>
    <property type="molecule type" value="Genomic_DNA"/>
</dbReference>
<sequence>MVIELDSQYENRKEVIEGIVKKIIEEHHIEISEVSFDNLIIHLSLCLSREINGTYIPTSESQINHLKNHEYYQVSKQIVNELDQQFHVEIDENQVQYVTMYLANINLLDIDFNCEFDLCDDETEDIINETINRIQNDLQLDLRKNKEFYTGMTLHFYPALDRLQNNRQLTDNPLKDKIQAQFQLEYKCAEIFNDIVEQHYHKRFNEHELAYIALHFGTALKK</sequence>
<dbReference type="Proteomes" id="UP000195305">
    <property type="component" value="Unassembled WGS sequence"/>
</dbReference>
<dbReference type="AlphaFoldDB" id="A0A1Y4SPY3"/>
<protein>
    <submittedName>
        <fullName evidence="3">PRD domain-containing protein</fullName>
    </submittedName>
</protein>
<dbReference type="GO" id="GO:0006355">
    <property type="term" value="P:regulation of DNA-templated transcription"/>
    <property type="evidence" value="ECO:0007669"/>
    <property type="project" value="InterPro"/>
</dbReference>
<proteinExistence type="predicted"/>
<dbReference type="Pfam" id="PF00874">
    <property type="entry name" value="PRD"/>
    <property type="match status" value="2"/>
</dbReference>
<accession>A0A1Y4SPY3</accession>
<evidence type="ECO:0000313" key="3">
    <source>
        <dbReference type="EMBL" id="OUQ31956.1"/>
    </source>
</evidence>
<reference evidence="3 4" key="1">
    <citation type="journal article" date="2018" name="BMC Genomics">
        <title>Whole genome sequencing and function prediction of 133 gut anaerobes isolated from chicken caecum in pure cultures.</title>
        <authorList>
            <person name="Medvecky M."/>
            <person name="Cejkova D."/>
            <person name="Polansky O."/>
            <person name="Karasova D."/>
            <person name="Kubasova T."/>
            <person name="Cizek A."/>
            <person name="Rychlik I."/>
        </authorList>
    </citation>
    <scope>NUCLEOTIDE SEQUENCE [LARGE SCALE GENOMIC DNA]</scope>
    <source>
        <strain evidence="3 4">An13</strain>
    </source>
</reference>
<feature type="domain" description="PRD" evidence="2">
    <location>
        <begin position="7"/>
        <end position="112"/>
    </location>
</feature>
<feature type="domain" description="PRD" evidence="2">
    <location>
        <begin position="118"/>
        <end position="222"/>
    </location>
</feature>
<dbReference type="Gene3D" id="1.10.1790.10">
    <property type="entry name" value="PRD domain"/>
    <property type="match status" value="2"/>
</dbReference>
<gene>
    <name evidence="3" type="ORF">B5E75_12795</name>
</gene>
<dbReference type="SUPFAM" id="SSF63520">
    <property type="entry name" value="PTS-regulatory domain, PRD"/>
    <property type="match status" value="2"/>
</dbReference>
<dbReference type="PROSITE" id="PS51372">
    <property type="entry name" value="PRD_2"/>
    <property type="match status" value="2"/>
</dbReference>